<reference evidence="1 2" key="1">
    <citation type="submission" date="2013-11" db="EMBL/GenBank/DDBJ databases">
        <title>Complete genome sequence of Rhizobium gallicum bv. gallicum R602.</title>
        <authorList>
            <person name="Bustos P."/>
            <person name="Santamaria R.I."/>
            <person name="Lozano L."/>
            <person name="Acosta J.L."/>
            <person name="Ormeno-Orrillo E."/>
            <person name="Rogel M.A."/>
            <person name="Romero D."/>
            <person name="Cevallos M.A."/>
            <person name="Martinez-Romero E."/>
            <person name="Gonzalez V."/>
        </authorList>
    </citation>
    <scope>NUCLEOTIDE SEQUENCE [LARGE SCALE GENOMIC DNA]</scope>
    <source>
        <strain evidence="1 2">R602</strain>
        <plasmid evidence="1 2">pRgalR602b</plasmid>
    </source>
</reference>
<gene>
    <name evidence="1" type="ORF">RGR602_PB00355</name>
</gene>
<evidence type="ECO:0000313" key="2">
    <source>
        <dbReference type="Proteomes" id="UP000031368"/>
    </source>
</evidence>
<proteinExistence type="predicted"/>
<sequence>MIIDFDCWPMLQLDPTWFSRIGAIPVVSVSFLTRALRLEPQFDRYSCNDFCD</sequence>
<organism evidence="1 2">
    <name type="scientific">Rhizobium gallicum bv. gallicum R602sp</name>
    <dbReference type="NCBI Taxonomy" id="1041138"/>
    <lineage>
        <taxon>Bacteria</taxon>
        <taxon>Pseudomonadati</taxon>
        <taxon>Pseudomonadota</taxon>
        <taxon>Alphaproteobacteria</taxon>
        <taxon>Hyphomicrobiales</taxon>
        <taxon>Rhizobiaceae</taxon>
        <taxon>Rhizobium/Agrobacterium group</taxon>
        <taxon>Rhizobium</taxon>
    </lineage>
</organism>
<keyword evidence="1" id="KW-0614">Plasmid</keyword>
<dbReference type="HOGENOM" id="CLU_3084016_0_0_5"/>
<geneLocation type="plasmid" evidence="1 2">
    <name>pRgalR602b</name>
</geneLocation>
<dbReference type="EMBL" id="CP006879">
    <property type="protein sequence ID" value="AJD43887.1"/>
    <property type="molecule type" value="Genomic_DNA"/>
</dbReference>
<accession>A0A0B4XBG7</accession>
<dbReference type="KEGG" id="rga:RGR602_PB00355"/>
<dbReference type="Proteomes" id="UP000031368">
    <property type="component" value="Plasmid pRgalR602b"/>
</dbReference>
<protein>
    <submittedName>
        <fullName evidence="1">Uncharacterized protein</fullName>
    </submittedName>
</protein>
<keyword evidence="2" id="KW-1185">Reference proteome</keyword>
<evidence type="ECO:0000313" key="1">
    <source>
        <dbReference type="EMBL" id="AJD43887.1"/>
    </source>
</evidence>
<name>A0A0B4XBG7_9HYPH</name>
<dbReference type="AlphaFoldDB" id="A0A0B4XBG7"/>